<gene>
    <name evidence="2" type="ORF">ME9_00950</name>
</gene>
<dbReference type="OrthoDB" id="9804286at2"/>
<dbReference type="SUPFAM" id="SSF69572">
    <property type="entry name" value="Activating enzymes of the ubiquitin-like proteins"/>
    <property type="match status" value="1"/>
</dbReference>
<reference evidence="2 3" key="1">
    <citation type="submission" date="2012-03" db="EMBL/GenBank/DDBJ databases">
        <title>The Genome Sequence of Bartonella taylorii 8TBB.</title>
        <authorList>
            <consortium name="The Broad Institute Genome Sequencing Platform"/>
            <consortium name="The Broad Institute Genome Sequencing Center for Infectious Disease"/>
            <person name="Feldgarden M."/>
            <person name="Kirby J."/>
            <person name="Kosoy M."/>
            <person name="Birtles R."/>
            <person name="Probert W.S."/>
            <person name="Chiaraviglio L."/>
            <person name="Young S.K."/>
            <person name="Zeng Q."/>
            <person name="Gargeya S."/>
            <person name="Fitzgerald M."/>
            <person name="Haas B."/>
            <person name="Abouelleil A."/>
            <person name="Alvarado L."/>
            <person name="Arachchi H.M."/>
            <person name="Berlin A."/>
            <person name="Chapman S.B."/>
            <person name="Gearin G."/>
            <person name="Goldberg J."/>
            <person name="Griggs A."/>
            <person name="Gujja S."/>
            <person name="Hansen M."/>
            <person name="Heiman D."/>
            <person name="Howarth C."/>
            <person name="Larimer J."/>
            <person name="Lui A."/>
            <person name="MacDonald P.J.P."/>
            <person name="McCowen C."/>
            <person name="Montmayeur A."/>
            <person name="Murphy C."/>
            <person name="Neiman D."/>
            <person name="Pearson M."/>
            <person name="Priest M."/>
            <person name="Roberts A."/>
            <person name="Saif S."/>
            <person name="Shea T."/>
            <person name="Sisk P."/>
            <person name="Stolte C."/>
            <person name="Sykes S."/>
            <person name="Wortman J."/>
            <person name="Nusbaum C."/>
            <person name="Birren B."/>
        </authorList>
    </citation>
    <scope>NUCLEOTIDE SEQUENCE [LARGE SCALE GENOMIC DNA]</scope>
    <source>
        <strain evidence="2 3">8TBB</strain>
    </source>
</reference>
<dbReference type="Gene3D" id="3.90.930.70">
    <property type="match status" value="1"/>
</dbReference>
<dbReference type="GO" id="GO:0004792">
    <property type="term" value="F:thiosulfate-cyanide sulfurtransferase activity"/>
    <property type="evidence" value="ECO:0007669"/>
    <property type="project" value="TreeGrafter"/>
</dbReference>
<dbReference type="RefSeq" id="WP_004859729.1">
    <property type="nucleotide sequence ID" value="NZ_JH725051.1"/>
</dbReference>
<protein>
    <recommendedName>
        <fullName evidence="1">THIF-type NAD/FAD binding fold domain-containing protein</fullName>
    </recommendedName>
</protein>
<evidence type="ECO:0000313" key="3">
    <source>
        <dbReference type="Proteomes" id="UP000002648"/>
    </source>
</evidence>
<dbReference type="PANTHER" id="PTHR10953">
    <property type="entry name" value="UBIQUITIN-ACTIVATING ENZYME E1"/>
    <property type="match status" value="1"/>
</dbReference>
<comment type="caution">
    <text evidence="2">The sequence shown here is derived from an EMBL/GenBank/DDBJ whole genome shotgun (WGS) entry which is preliminary data.</text>
</comment>
<feature type="domain" description="THIF-type NAD/FAD binding fold" evidence="1">
    <location>
        <begin position="112"/>
        <end position="349"/>
    </location>
</feature>
<dbReference type="InterPro" id="IPR045886">
    <property type="entry name" value="ThiF/MoeB/HesA"/>
</dbReference>
<dbReference type="Gene3D" id="3.40.50.720">
    <property type="entry name" value="NAD(P)-binding Rossmann-like Domain"/>
    <property type="match status" value="1"/>
</dbReference>
<evidence type="ECO:0000259" key="1">
    <source>
        <dbReference type="Pfam" id="PF00899"/>
    </source>
</evidence>
<dbReference type="PANTHER" id="PTHR10953:SF102">
    <property type="entry name" value="ADENYLYLTRANSFERASE AND SULFURTRANSFERASE MOCS3"/>
    <property type="match status" value="1"/>
</dbReference>
<proteinExistence type="predicted"/>
<dbReference type="InterPro" id="IPR000594">
    <property type="entry name" value="ThiF_NAD_FAD-bd"/>
</dbReference>
<organism evidence="2 3">
    <name type="scientific">Bartonella taylorii 8TBB</name>
    <dbReference type="NCBI Taxonomy" id="1094560"/>
    <lineage>
        <taxon>Bacteria</taxon>
        <taxon>Pseudomonadati</taxon>
        <taxon>Pseudomonadota</taxon>
        <taxon>Alphaproteobacteria</taxon>
        <taxon>Hyphomicrobiales</taxon>
        <taxon>Bartonellaceae</taxon>
        <taxon>Bartonella</taxon>
    </lineage>
</organism>
<dbReference type="EMBL" id="AIMD01000033">
    <property type="protein sequence ID" value="EJF94637.1"/>
    <property type="molecule type" value="Genomic_DNA"/>
</dbReference>
<evidence type="ECO:0000313" key="2">
    <source>
        <dbReference type="EMBL" id="EJF94637.1"/>
    </source>
</evidence>
<dbReference type="AlphaFoldDB" id="A0A9P2RZC4"/>
<dbReference type="GO" id="GO:0016779">
    <property type="term" value="F:nucleotidyltransferase activity"/>
    <property type="evidence" value="ECO:0007669"/>
    <property type="project" value="TreeGrafter"/>
</dbReference>
<sequence>MEQQYILGKYTRVVVREKDVIFGAGSKQFIINDRKHWESLVLLAAQWIEKKTIEEAYHSLSSTMLRENFNRSFDFLFSNHFLVLAETSENIFNNRYSRSHLHYQSYGMNPNSVQHTLSQKVVVILGCGGIGNHVSAMLATSGVGKLILIDNDVIEMTNLTRQILFTEEDIGLPKTTVLRRELMRRNSKIEVHELQISITTKEDIKKLPTADLWIISADTPDQLVPWINEWCVQNKQAYINSGYVNDIAVFGPFYIPGQTGCYACSSSIGNLPPKSDHLIYEACAAINNNFKVATFPPVNALSASMCANDALKFLGGYGDLLSTNRRVGIWSSKLFTEERSLKKNPHCKVCGTKQ</sequence>
<dbReference type="GO" id="GO:0008641">
    <property type="term" value="F:ubiquitin-like modifier activating enzyme activity"/>
    <property type="evidence" value="ECO:0007669"/>
    <property type="project" value="InterPro"/>
</dbReference>
<keyword evidence="3" id="KW-1185">Reference proteome</keyword>
<dbReference type="GO" id="GO:0005737">
    <property type="term" value="C:cytoplasm"/>
    <property type="evidence" value="ECO:0007669"/>
    <property type="project" value="TreeGrafter"/>
</dbReference>
<name>A0A9P2RZC4_BARTA</name>
<dbReference type="Proteomes" id="UP000002648">
    <property type="component" value="Unassembled WGS sequence"/>
</dbReference>
<dbReference type="InterPro" id="IPR035985">
    <property type="entry name" value="Ubiquitin-activating_enz"/>
</dbReference>
<accession>A0A9P2RZC4</accession>
<dbReference type="Pfam" id="PF00899">
    <property type="entry name" value="ThiF"/>
    <property type="match status" value="1"/>
</dbReference>